<evidence type="ECO:0008006" key="4">
    <source>
        <dbReference type="Google" id="ProtNLM"/>
    </source>
</evidence>
<feature type="transmembrane region" description="Helical" evidence="1">
    <location>
        <begin position="241"/>
        <end position="261"/>
    </location>
</feature>
<accession>A0A7Y9EXK7</accession>
<protein>
    <recommendedName>
        <fullName evidence="4">DoxX family membrane protein</fullName>
    </recommendedName>
</protein>
<dbReference type="Proteomes" id="UP000516957">
    <property type="component" value="Unassembled WGS sequence"/>
</dbReference>
<dbReference type="AlphaFoldDB" id="A0A7Y9EXK7"/>
<keyword evidence="1" id="KW-0472">Membrane</keyword>
<dbReference type="EMBL" id="JACCBE010000001">
    <property type="protein sequence ID" value="NYD55800.1"/>
    <property type="molecule type" value="Genomic_DNA"/>
</dbReference>
<evidence type="ECO:0000313" key="2">
    <source>
        <dbReference type="EMBL" id="NYD55800.1"/>
    </source>
</evidence>
<feature type="transmembrane region" description="Helical" evidence="1">
    <location>
        <begin position="267"/>
        <end position="287"/>
    </location>
</feature>
<gene>
    <name evidence="2" type="ORF">BKA08_000038</name>
</gene>
<feature type="transmembrane region" description="Helical" evidence="1">
    <location>
        <begin position="138"/>
        <end position="156"/>
    </location>
</feature>
<keyword evidence="1" id="KW-1133">Transmembrane helix</keyword>
<feature type="transmembrane region" description="Helical" evidence="1">
    <location>
        <begin position="177"/>
        <end position="194"/>
    </location>
</feature>
<evidence type="ECO:0000256" key="1">
    <source>
        <dbReference type="SAM" id="Phobius"/>
    </source>
</evidence>
<feature type="transmembrane region" description="Helical" evidence="1">
    <location>
        <begin position="82"/>
        <end position="106"/>
    </location>
</feature>
<comment type="caution">
    <text evidence="2">The sequence shown here is derived from an EMBL/GenBank/DDBJ whole genome shotgun (WGS) entry which is preliminary data.</text>
</comment>
<feature type="transmembrane region" description="Helical" evidence="1">
    <location>
        <begin position="113"/>
        <end position="132"/>
    </location>
</feature>
<proteinExistence type="predicted"/>
<feature type="transmembrane region" description="Helical" evidence="1">
    <location>
        <begin position="25"/>
        <end position="44"/>
    </location>
</feature>
<evidence type="ECO:0000313" key="3">
    <source>
        <dbReference type="Proteomes" id="UP000516957"/>
    </source>
</evidence>
<keyword evidence="1" id="KW-0812">Transmembrane</keyword>
<reference evidence="2 3" key="1">
    <citation type="submission" date="2020-07" db="EMBL/GenBank/DDBJ databases">
        <title>Sequencing the genomes of 1000 actinobacteria strains.</title>
        <authorList>
            <person name="Klenk H.-P."/>
        </authorList>
    </citation>
    <scope>NUCLEOTIDE SEQUENCE [LARGE SCALE GENOMIC DNA]</scope>
    <source>
        <strain evidence="2 3">DSM 18965</strain>
    </source>
</reference>
<keyword evidence="3" id="KW-1185">Reference proteome</keyword>
<dbReference type="RefSeq" id="WP_179613772.1">
    <property type="nucleotide sequence ID" value="NZ_CP059163.1"/>
</dbReference>
<feature type="transmembrane region" description="Helical" evidence="1">
    <location>
        <begin position="214"/>
        <end position="234"/>
    </location>
</feature>
<organism evidence="2 3">
    <name type="scientific">Nocardioides marinisabuli</name>
    <dbReference type="NCBI Taxonomy" id="419476"/>
    <lineage>
        <taxon>Bacteria</taxon>
        <taxon>Bacillati</taxon>
        <taxon>Actinomycetota</taxon>
        <taxon>Actinomycetes</taxon>
        <taxon>Propionibacteriales</taxon>
        <taxon>Nocardioidaceae</taxon>
        <taxon>Nocardioides</taxon>
    </lineage>
</organism>
<name>A0A7Y9EXK7_9ACTN</name>
<sequence>MPDTLRALVGWVLAPDTDEVPRRQAVGLAFLRVTVGLMWLYNVAWKVPADFGRDSGNGLYKFTGFAVDHPVLPPYSWLVENLVLPNISAFGWLVLAAETALAVLLVSGTYVRAAALLGIAQSVAIALSVAYAPEEWPWSYWLMIAAHVALVVGSSGRAFSVDAVRARVVPLAGLQRPWGVLAVVVGLYSVVASLDDPLASRGPGLRSTDPSLSLGVYNLLGGLVVLLVGVGLLLAARGVRVAAPAAAGLALAGALLLRVQIGFTDPWLGGNATSVAVLIILAVVALADRLPTGPRPGVAPSAPTEGRHR</sequence>